<accession>A0A517T443</accession>
<dbReference type="EMBL" id="CP036316">
    <property type="protein sequence ID" value="QDT63129.1"/>
    <property type="molecule type" value="Genomic_DNA"/>
</dbReference>
<dbReference type="KEGG" id="chya:V22_03290"/>
<keyword evidence="8" id="KW-1185">Reference proteome</keyword>
<feature type="domain" description="TM2" evidence="6">
    <location>
        <begin position="20"/>
        <end position="60"/>
    </location>
</feature>
<feature type="transmembrane region" description="Helical" evidence="5">
    <location>
        <begin position="23"/>
        <end position="42"/>
    </location>
</feature>
<evidence type="ECO:0000256" key="5">
    <source>
        <dbReference type="SAM" id="Phobius"/>
    </source>
</evidence>
<evidence type="ECO:0000259" key="6">
    <source>
        <dbReference type="Pfam" id="PF05154"/>
    </source>
</evidence>
<proteinExistence type="predicted"/>
<dbReference type="AlphaFoldDB" id="A0A517T443"/>
<keyword evidence="4 5" id="KW-0472">Membrane</keyword>
<name>A0A517T443_9PLAN</name>
<dbReference type="Pfam" id="PF05154">
    <property type="entry name" value="TM2"/>
    <property type="match status" value="1"/>
</dbReference>
<feature type="transmembrane region" description="Helical" evidence="5">
    <location>
        <begin position="48"/>
        <end position="81"/>
    </location>
</feature>
<evidence type="ECO:0000256" key="1">
    <source>
        <dbReference type="ARBA" id="ARBA00004141"/>
    </source>
</evidence>
<evidence type="ECO:0000313" key="7">
    <source>
        <dbReference type="EMBL" id="QDT63129.1"/>
    </source>
</evidence>
<protein>
    <submittedName>
        <fullName evidence="7">TM2 domain protein</fullName>
    </submittedName>
</protein>
<evidence type="ECO:0000256" key="3">
    <source>
        <dbReference type="ARBA" id="ARBA00022989"/>
    </source>
</evidence>
<dbReference type="InterPro" id="IPR007829">
    <property type="entry name" value="TM2"/>
</dbReference>
<keyword evidence="3 5" id="KW-1133">Transmembrane helix</keyword>
<evidence type="ECO:0000256" key="4">
    <source>
        <dbReference type="ARBA" id="ARBA00023136"/>
    </source>
</evidence>
<keyword evidence="2 5" id="KW-0812">Transmembrane</keyword>
<dbReference type="Proteomes" id="UP000319976">
    <property type="component" value="Chromosome"/>
</dbReference>
<dbReference type="GO" id="GO:0016020">
    <property type="term" value="C:membrane"/>
    <property type="evidence" value="ECO:0007669"/>
    <property type="project" value="UniProtKB-SubCell"/>
</dbReference>
<reference evidence="7 8" key="1">
    <citation type="submission" date="2019-02" db="EMBL/GenBank/DDBJ databases">
        <title>Deep-cultivation of Planctomycetes and their phenomic and genomic characterization uncovers novel biology.</title>
        <authorList>
            <person name="Wiegand S."/>
            <person name="Jogler M."/>
            <person name="Boedeker C."/>
            <person name="Pinto D."/>
            <person name="Vollmers J."/>
            <person name="Rivas-Marin E."/>
            <person name="Kohn T."/>
            <person name="Peeters S.H."/>
            <person name="Heuer A."/>
            <person name="Rast P."/>
            <person name="Oberbeckmann S."/>
            <person name="Bunk B."/>
            <person name="Jeske O."/>
            <person name="Meyerdierks A."/>
            <person name="Storesund J.E."/>
            <person name="Kallscheuer N."/>
            <person name="Luecker S."/>
            <person name="Lage O.M."/>
            <person name="Pohl T."/>
            <person name="Merkel B.J."/>
            <person name="Hornburger P."/>
            <person name="Mueller R.-W."/>
            <person name="Bruemmer F."/>
            <person name="Labrenz M."/>
            <person name="Spormann A.M."/>
            <person name="Op den Camp H."/>
            <person name="Overmann J."/>
            <person name="Amann R."/>
            <person name="Jetten M.S.M."/>
            <person name="Mascher T."/>
            <person name="Medema M.H."/>
            <person name="Devos D.P."/>
            <person name="Kaster A.-K."/>
            <person name="Ovreas L."/>
            <person name="Rohde M."/>
            <person name="Galperin M.Y."/>
            <person name="Jogler C."/>
        </authorList>
    </citation>
    <scope>NUCLEOTIDE SEQUENCE [LARGE SCALE GENOMIC DNA]</scope>
    <source>
        <strain evidence="7 8">V22</strain>
    </source>
</reference>
<comment type="subcellular location">
    <subcellularLocation>
        <location evidence="1">Membrane</location>
        <topology evidence="1">Multi-pass membrane protein</topology>
    </subcellularLocation>
</comment>
<evidence type="ECO:0000313" key="8">
    <source>
        <dbReference type="Proteomes" id="UP000319976"/>
    </source>
</evidence>
<organism evidence="7 8">
    <name type="scientific">Calycomorphotria hydatis</name>
    <dbReference type="NCBI Taxonomy" id="2528027"/>
    <lineage>
        <taxon>Bacteria</taxon>
        <taxon>Pseudomonadati</taxon>
        <taxon>Planctomycetota</taxon>
        <taxon>Planctomycetia</taxon>
        <taxon>Planctomycetales</taxon>
        <taxon>Planctomycetaceae</taxon>
        <taxon>Calycomorphotria</taxon>
    </lineage>
</organism>
<sequence>MESENYSEQPPPRTSYPGSDKKLAAGLVAILLPGLGIHKFILEMPNPGVIMLLGTIACTILSPCLIFPIFGTLVLSAISVVEGILYLTKSDEEFYERYIVKKTEWF</sequence>
<dbReference type="RefSeq" id="WP_145259206.1">
    <property type="nucleotide sequence ID" value="NZ_CP036316.1"/>
</dbReference>
<gene>
    <name evidence="7" type="ORF">V22_03290</name>
</gene>
<evidence type="ECO:0000256" key="2">
    <source>
        <dbReference type="ARBA" id="ARBA00022692"/>
    </source>
</evidence>
<dbReference type="OrthoDB" id="9816361at2"/>